<comment type="caution">
    <text evidence="1">The sequence shown here is derived from an EMBL/GenBank/DDBJ whole genome shotgun (WGS) entry which is preliminary data.</text>
</comment>
<reference evidence="1" key="1">
    <citation type="submission" date="2013-11" db="EMBL/GenBank/DDBJ databases">
        <title>Draft genome sequence and annotation of the entomopathogenic bacteria, Xenorhabdus cabanillasi strain JM26 and Xenorhabdus szentirmai strain DSM 16338.</title>
        <authorList>
            <person name="Gualtieri M."/>
            <person name="Ogier J.C."/>
            <person name="Pages S."/>
            <person name="Givaudan A."/>
            <person name="Gaudriault S."/>
        </authorList>
    </citation>
    <scope>NUCLEOTIDE SEQUENCE [LARGE SCALE GENOMIC DNA]</scope>
    <source>
        <strain evidence="1">DSM 16338</strain>
    </source>
</reference>
<proteinExistence type="predicted"/>
<evidence type="ECO:0000313" key="2">
    <source>
        <dbReference type="Proteomes" id="UP000019202"/>
    </source>
</evidence>
<dbReference type="Proteomes" id="UP000019202">
    <property type="component" value="Unassembled WGS sequence"/>
</dbReference>
<dbReference type="EMBL" id="CBXF010000078">
    <property type="protein sequence ID" value="CDL82545.1"/>
    <property type="molecule type" value="Genomic_DNA"/>
</dbReference>
<gene>
    <name evidence="1" type="ORF">XSR1_200064</name>
</gene>
<accession>W1IZB5</accession>
<protein>
    <submittedName>
        <fullName evidence="1">Uncharacterized protein</fullName>
    </submittedName>
</protein>
<organism evidence="1 2">
    <name type="scientific">Xenorhabdus szentirmaii DSM 16338</name>
    <dbReference type="NCBI Taxonomy" id="1427518"/>
    <lineage>
        <taxon>Bacteria</taxon>
        <taxon>Pseudomonadati</taxon>
        <taxon>Pseudomonadota</taxon>
        <taxon>Gammaproteobacteria</taxon>
        <taxon>Enterobacterales</taxon>
        <taxon>Morganellaceae</taxon>
        <taxon>Xenorhabdus</taxon>
    </lineage>
</organism>
<dbReference type="AlphaFoldDB" id="W1IZB5"/>
<dbReference type="STRING" id="1427518.XSR1_200064"/>
<name>W1IZB5_9GAMM</name>
<sequence>MSIEAGAECISSLRAAANKLNYDLFINARIDSWLLNESRDPEYLITRSNAYLLSFYWRRLYFYSRTG</sequence>
<keyword evidence="2" id="KW-1185">Reference proteome</keyword>
<evidence type="ECO:0000313" key="1">
    <source>
        <dbReference type="EMBL" id="CDL82545.1"/>
    </source>
</evidence>